<gene>
    <name evidence="2" type="ORF">HELGO_WM23751</name>
</gene>
<accession>A0A6S6U0B7</accession>
<feature type="signal peptide" evidence="1">
    <location>
        <begin position="1"/>
        <end position="26"/>
    </location>
</feature>
<dbReference type="EMBL" id="CACVAY010000125">
    <property type="protein sequence ID" value="CAA6825115.1"/>
    <property type="molecule type" value="Genomic_DNA"/>
</dbReference>
<dbReference type="AlphaFoldDB" id="A0A6S6U0B7"/>
<evidence type="ECO:0000256" key="1">
    <source>
        <dbReference type="SAM" id="SignalP"/>
    </source>
</evidence>
<proteinExistence type="predicted"/>
<reference evidence="2" key="1">
    <citation type="submission" date="2020-01" db="EMBL/GenBank/DDBJ databases">
        <authorList>
            <person name="Meier V. D."/>
            <person name="Meier V D."/>
        </authorList>
    </citation>
    <scope>NUCLEOTIDE SEQUENCE</scope>
    <source>
        <strain evidence="2">HLG_WM_MAG_07</strain>
    </source>
</reference>
<evidence type="ECO:0000313" key="2">
    <source>
        <dbReference type="EMBL" id="CAA6825115.1"/>
    </source>
</evidence>
<protein>
    <recommendedName>
        <fullName evidence="3">LTD domain-containing protein</fullName>
    </recommendedName>
</protein>
<name>A0A6S6U0B7_9GAMM</name>
<organism evidence="2">
    <name type="scientific">uncultured Thiotrichaceae bacterium</name>
    <dbReference type="NCBI Taxonomy" id="298394"/>
    <lineage>
        <taxon>Bacteria</taxon>
        <taxon>Pseudomonadati</taxon>
        <taxon>Pseudomonadota</taxon>
        <taxon>Gammaproteobacteria</taxon>
        <taxon>Thiotrichales</taxon>
        <taxon>Thiotrichaceae</taxon>
        <taxon>environmental samples</taxon>
    </lineage>
</organism>
<dbReference type="PROSITE" id="PS51257">
    <property type="entry name" value="PROKAR_LIPOPROTEIN"/>
    <property type="match status" value="1"/>
</dbReference>
<keyword evidence="1" id="KW-0732">Signal</keyword>
<sequence length="318" mass="34619">MIIQKVIRAASFAVFIGMLSSCSSVGNSVPDAMDDIKGVVKYPGSTLIYNVCHERWLRNGYKNYTFQVETGVYSAQSEKQKGVLSTVDVVNNTLSKVSACDLAYNGQSRECRSKSHRRLLTANTMNDYFGLWKKNPALYQSCHPVLGYPTGYGKTYGDRGRRMDAGSWLIISGLKPTGSSHSADNPAADASAPGMAGLPVRVEHASVNEMQVKLHSSRVSKKGVRHHLESSFEIANPTAKPAKVKITGWMLDASYKRYPLYVMSGGSAFLHIIPPHTRSTILYTSEGAPNVSLGRRTAAILEIESSDGVAVNLSLPNQ</sequence>
<evidence type="ECO:0008006" key="3">
    <source>
        <dbReference type="Google" id="ProtNLM"/>
    </source>
</evidence>
<feature type="chain" id="PRO_5028012871" description="LTD domain-containing protein" evidence="1">
    <location>
        <begin position="27"/>
        <end position="318"/>
    </location>
</feature>